<dbReference type="GO" id="GO:0015035">
    <property type="term" value="F:protein-disulfide reductase activity"/>
    <property type="evidence" value="ECO:0007669"/>
    <property type="project" value="InterPro"/>
</dbReference>
<evidence type="ECO:0000256" key="3">
    <source>
        <dbReference type="ARBA" id="ARBA00023157"/>
    </source>
</evidence>
<keyword evidence="3" id="KW-1015">Disulfide bond</keyword>
<dbReference type="PANTHER" id="PTHR45663">
    <property type="entry name" value="GEO12009P1"/>
    <property type="match status" value="1"/>
</dbReference>
<evidence type="ECO:0000256" key="4">
    <source>
        <dbReference type="ARBA" id="ARBA00023284"/>
    </source>
</evidence>
<dbReference type="NCBIfam" id="TIGR01068">
    <property type="entry name" value="thioredoxin"/>
    <property type="match status" value="1"/>
</dbReference>
<dbReference type="InterPro" id="IPR017937">
    <property type="entry name" value="Thioredoxin_CS"/>
</dbReference>
<dbReference type="CDD" id="cd02947">
    <property type="entry name" value="TRX_family"/>
    <property type="match status" value="1"/>
</dbReference>
<organism evidence="6 7">
    <name type="scientific">Schizopora paradoxa</name>
    <dbReference type="NCBI Taxonomy" id="27342"/>
    <lineage>
        <taxon>Eukaryota</taxon>
        <taxon>Fungi</taxon>
        <taxon>Dikarya</taxon>
        <taxon>Basidiomycota</taxon>
        <taxon>Agaricomycotina</taxon>
        <taxon>Agaricomycetes</taxon>
        <taxon>Hymenochaetales</taxon>
        <taxon>Schizoporaceae</taxon>
        <taxon>Schizopora</taxon>
    </lineage>
</organism>
<dbReference type="InterPro" id="IPR036249">
    <property type="entry name" value="Thioredoxin-like_sf"/>
</dbReference>
<evidence type="ECO:0000256" key="1">
    <source>
        <dbReference type="ARBA" id="ARBA00022448"/>
    </source>
</evidence>
<dbReference type="InterPro" id="IPR005746">
    <property type="entry name" value="Thioredoxin"/>
</dbReference>
<dbReference type="FunFam" id="3.40.30.10:FF:000001">
    <property type="entry name" value="Thioredoxin"/>
    <property type="match status" value="1"/>
</dbReference>
<evidence type="ECO:0000256" key="2">
    <source>
        <dbReference type="ARBA" id="ARBA00022982"/>
    </source>
</evidence>
<dbReference type="EMBL" id="KQ086023">
    <property type="protein sequence ID" value="KLO10559.1"/>
    <property type="molecule type" value="Genomic_DNA"/>
</dbReference>
<dbReference type="SUPFAM" id="SSF52833">
    <property type="entry name" value="Thioredoxin-like"/>
    <property type="match status" value="1"/>
</dbReference>
<keyword evidence="7" id="KW-1185">Reference proteome</keyword>
<feature type="domain" description="Thioredoxin" evidence="5">
    <location>
        <begin position="36"/>
        <end position="164"/>
    </location>
</feature>
<dbReference type="OrthoDB" id="2121326at2759"/>
<keyword evidence="4" id="KW-0676">Redox-active center</keyword>
<sequence length="164" mass="18180">MNAILLRQAFRQTSRKANALTFQPVHSHRNALASAWQTANRSAGFRSSSVSKQQFLNASQEDFKKAISKEDSVVLVDFYADWCGPCKMLSPILEKLTDESADCRTGSGREVDLVTIDTDAHGELAAKYQVTALPTVIAFKDGEPADKFRGALPESEVRKFLERL</sequence>
<dbReference type="AlphaFoldDB" id="A0A0H2RFI5"/>
<accession>A0A0H2RFI5</accession>
<reference evidence="6 7" key="1">
    <citation type="submission" date="2015-04" db="EMBL/GenBank/DDBJ databases">
        <title>Complete genome sequence of Schizopora paradoxa KUC8140, a cosmopolitan wood degrader in East Asia.</title>
        <authorList>
            <consortium name="DOE Joint Genome Institute"/>
            <person name="Min B."/>
            <person name="Park H."/>
            <person name="Jang Y."/>
            <person name="Kim J.-J."/>
            <person name="Kim K.H."/>
            <person name="Pangilinan J."/>
            <person name="Lipzen A."/>
            <person name="Riley R."/>
            <person name="Grigoriev I.V."/>
            <person name="Spatafora J.W."/>
            <person name="Choi I.-G."/>
        </authorList>
    </citation>
    <scope>NUCLEOTIDE SEQUENCE [LARGE SCALE GENOMIC DNA]</scope>
    <source>
        <strain evidence="6 7">KUC8140</strain>
    </source>
</reference>
<evidence type="ECO:0000313" key="7">
    <source>
        <dbReference type="Proteomes" id="UP000053477"/>
    </source>
</evidence>
<dbReference type="STRING" id="27342.A0A0H2RFI5"/>
<proteinExistence type="predicted"/>
<dbReference type="GO" id="GO:0005737">
    <property type="term" value="C:cytoplasm"/>
    <property type="evidence" value="ECO:0007669"/>
    <property type="project" value="TreeGrafter"/>
</dbReference>
<dbReference type="PRINTS" id="PR00421">
    <property type="entry name" value="THIOREDOXIN"/>
</dbReference>
<dbReference type="InterPro" id="IPR013766">
    <property type="entry name" value="Thioredoxin_domain"/>
</dbReference>
<evidence type="ECO:0000259" key="5">
    <source>
        <dbReference type="PROSITE" id="PS51352"/>
    </source>
</evidence>
<gene>
    <name evidence="6" type="ORF">SCHPADRAFT_999507</name>
</gene>
<keyword evidence="2" id="KW-0249">Electron transport</keyword>
<dbReference type="PROSITE" id="PS00194">
    <property type="entry name" value="THIOREDOXIN_1"/>
    <property type="match status" value="1"/>
</dbReference>
<dbReference type="Pfam" id="PF00085">
    <property type="entry name" value="Thioredoxin"/>
    <property type="match status" value="1"/>
</dbReference>
<dbReference type="Gene3D" id="3.40.30.10">
    <property type="entry name" value="Glutaredoxin"/>
    <property type="match status" value="1"/>
</dbReference>
<protein>
    <submittedName>
        <fullName evidence="6">Thioredoxin-like protein</fullName>
    </submittedName>
</protein>
<dbReference type="Proteomes" id="UP000053477">
    <property type="component" value="Unassembled WGS sequence"/>
</dbReference>
<keyword evidence="1" id="KW-0813">Transport</keyword>
<dbReference type="PROSITE" id="PS51352">
    <property type="entry name" value="THIOREDOXIN_2"/>
    <property type="match status" value="1"/>
</dbReference>
<dbReference type="PANTHER" id="PTHR45663:SF11">
    <property type="entry name" value="GEO12009P1"/>
    <property type="match status" value="1"/>
</dbReference>
<name>A0A0H2RFI5_9AGAM</name>
<evidence type="ECO:0000313" key="6">
    <source>
        <dbReference type="EMBL" id="KLO10559.1"/>
    </source>
</evidence>
<dbReference type="InParanoid" id="A0A0H2RFI5"/>